<feature type="chain" id="PRO_5019239879" evidence="1">
    <location>
        <begin position="19"/>
        <end position="277"/>
    </location>
</feature>
<dbReference type="InterPro" id="IPR032299">
    <property type="entry name" value="DUF4843"/>
</dbReference>
<dbReference type="STRING" id="1121130.GCA_000519105_03583"/>
<dbReference type="Pfam" id="PF16132">
    <property type="entry name" value="DUF4843"/>
    <property type="match status" value="1"/>
</dbReference>
<protein>
    <submittedName>
        <fullName evidence="2">DUF4843 domain-containing protein</fullName>
    </submittedName>
</protein>
<dbReference type="Proteomes" id="UP000283589">
    <property type="component" value="Unassembled WGS sequence"/>
</dbReference>
<feature type="signal peptide" evidence="1">
    <location>
        <begin position="1"/>
        <end position="18"/>
    </location>
</feature>
<evidence type="ECO:0000313" key="2">
    <source>
        <dbReference type="EMBL" id="RGV33847.1"/>
    </source>
</evidence>
<evidence type="ECO:0000256" key="1">
    <source>
        <dbReference type="SAM" id="SignalP"/>
    </source>
</evidence>
<dbReference type="RefSeq" id="WP_118260188.1">
    <property type="nucleotide sequence ID" value="NZ_CALBWO010000040.1"/>
</dbReference>
<sequence length="277" mass="31078">MKWKNILLVLALWGVAGACEKKEISMFTTDDAGIYFQRVTSYIYGSTTENYGDSVAYSFVSAQATAKSVVLSATVRTMGKVADYDRPFKVVVDQEGTTAIEGKHYEVNLDTVVVPAGASTAYVRVRFFRTSDMMEKTIRLALRLEENEYFKCYFPEYKNTNAYSATGALIHGDVFAFSLSEMYTEPSYWNWFGGDYFGNWTPRKYVIVNMVCGLTPTDWSNAGYAGAKVSLGRFSFFAVAVQKYLQEQADAGTPELDSDGSYMQLAPSYSVDYSRYE</sequence>
<proteinExistence type="predicted"/>
<dbReference type="AlphaFoldDB" id="A0A412X113"/>
<accession>A0A412X113</accession>
<reference evidence="2 3" key="1">
    <citation type="submission" date="2018-08" db="EMBL/GenBank/DDBJ databases">
        <title>A genome reference for cultivated species of the human gut microbiota.</title>
        <authorList>
            <person name="Zou Y."/>
            <person name="Xue W."/>
            <person name="Luo G."/>
        </authorList>
    </citation>
    <scope>NUCLEOTIDE SEQUENCE [LARGE SCALE GENOMIC DNA]</scope>
    <source>
        <strain evidence="2 3">AF14-49</strain>
    </source>
</reference>
<dbReference type="EMBL" id="QRZA01000010">
    <property type="protein sequence ID" value="RGV33847.1"/>
    <property type="molecule type" value="Genomic_DNA"/>
</dbReference>
<dbReference type="PROSITE" id="PS51257">
    <property type="entry name" value="PROKAR_LIPOPROTEIN"/>
    <property type="match status" value="1"/>
</dbReference>
<evidence type="ECO:0000313" key="3">
    <source>
        <dbReference type="Proteomes" id="UP000283589"/>
    </source>
</evidence>
<name>A0A412X113_9BACT</name>
<gene>
    <name evidence="2" type="ORF">DWW18_09360</name>
</gene>
<comment type="caution">
    <text evidence="2">The sequence shown here is derived from an EMBL/GenBank/DDBJ whole genome shotgun (WGS) entry which is preliminary data.</text>
</comment>
<organism evidence="2 3">
    <name type="scientific">Butyricimonas virosa</name>
    <dbReference type="NCBI Taxonomy" id="544645"/>
    <lineage>
        <taxon>Bacteria</taxon>
        <taxon>Pseudomonadati</taxon>
        <taxon>Bacteroidota</taxon>
        <taxon>Bacteroidia</taxon>
        <taxon>Bacteroidales</taxon>
        <taxon>Odoribacteraceae</taxon>
        <taxon>Butyricimonas</taxon>
    </lineage>
</organism>
<keyword evidence="1" id="KW-0732">Signal</keyword>